<reference evidence="2 3" key="1">
    <citation type="journal article" date="2025" name="Microbiol. Resour. Announc.">
        <title>Draft genome sequences for Neonectria magnoliae and Neonectria punicea, canker pathogens of Liriodendron tulipifera and Acer saccharum in West Virginia.</title>
        <authorList>
            <person name="Petronek H.M."/>
            <person name="Kasson M.T."/>
            <person name="Metheny A.M."/>
            <person name="Stauder C.M."/>
            <person name="Lovett B."/>
            <person name="Lynch S.C."/>
            <person name="Garnas J.R."/>
            <person name="Kasson L.R."/>
            <person name="Stajich J.E."/>
        </authorList>
    </citation>
    <scope>NUCLEOTIDE SEQUENCE [LARGE SCALE GENOMIC DNA]</scope>
    <source>
        <strain evidence="2 3">NRRL 64653</strain>
    </source>
</reference>
<proteinExistence type="predicted"/>
<feature type="region of interest" description="Disordered" evidence="1">
    <location>
        <begin position="291"/>
        <end position="312"/>
    </location>
</feature>
<protein>
    <recommendedName>
        <fullName evidence="4">Transposase</fullName>
    </recommendedName>
</protein>
<evidence type="ECO:0000313" key="3">
    <source>
        <dbReference type="Proteomes" id="UP001498476"/>
    </source>
</evidence>
<keyword evidence="3" id="KW-1185">Reference proteome</keyword>
<gene>
    <name evidence="2" type="ORF">QQX98_009713</name>
</gene>
<sequence>MSQANPAHALPHHSNTRICGVDVDEYGRDPGETSVRKTLRVCQVCKGVIVVHLLVRADELLLTLRTSEVRQALLPFAQGTSDIQETTEKDIWAVCGLADYPALARFRSPWMRCIRHLVKEFANNLEKIASAHLDASFETDPQAVYTWWKQRIQQDAAGRQQKRPTASSQRRQDIDAWLQDSALKAIEDPANPGAASYTFGSLSTNPRQTPAEQARQARISSSDDGYDPEPCDLAEVRQGLLNLIQLEERRNNAQADYAMSKGEDLKAALRNAIFEHKRALRDVQARRAQLQRSTEALQQTHAPRGWTEDWTR</sequence>
<dbReference type="EMBL" id="JAZAVJ010000198">
    <property type="protein sequence ID" value="KAK7408122.1"/>
    <property type="molecule type" value="Genomic_DNA"/>
</dbReference>
<dbReference type="Proteomes" id="UP001498476">
    <property type="component" value="Unassembled WGS sequence"/>
</dbReference>
<comment type="caution">
    <text evidence="2">The sequence shown here is derived from an EMBL/GenBank/DDBJ whole genome shotgun (WGS) entry which is preliminary data.</text>
</comment>
<feature type="region of interest" description="Disordered" evidence="1">
    <location>
        <begin position="194"/>
        <end position="228"/>
    </location>
</feature>
<name>A0ABR1GRI3_9HYPO</name>
<evidence type="ECO:0008006" key="4">
    <source>
        <dbReference type="Google" id="ProtNLM"/>
    </source>
</evidence>
<accession>A0ABR1GRI3</accession>
<organism evidence="2 3">
    <name type="scientific">Neonectria punicea</name>
    <dbReference type="NCBI Taxonomy" id="979145"/>
    <lineage>
        <taxon>Eukaryota</taxon>
        <taxon>Fungi</taxon>
        <taxon>Dikarya</taxon>
        <taxon>Ascomycota</taxon>
        <taxon>Pezizomycotina</taxon>
        <taxon>Sordariomycetes</taxon>
        <taxon>Hypocreomycetidae</taxon>
        <taxon>Hypocreales</taxon>
        <taxon>Nectriaceae</taxon>
        <taxon>Neonectria</taxon>
    </lineage>
</organism>
<feature type="compositionally biased region" description="Polar residues" evidence="1">
    <location>
        <begin position="291"/>
        <end position="301"/>
    </location>
</feature>
<feature type="compositionally biased region" description="Polar residues" evidence="1">
    <location>
        <begin position="198"/>
        <end position="211"/>
    </location>
</feature>
<evidence type="ECO:0000256" key="1">
    <source>
        <dbReference type="SAM" id="MobiDB-lite"/>
    </source>
</evidence>
<evidence type="ECO:0000313" key="2">
    <source>
        <dbReference type="EMBL" id="KAK7408122.1"/>
    </source>
</evidence>